<evidence type="ECO:0000256" key="10">
    <source>
        <dbReference type="ARBA" id="ARBA00023204"/>
    </source>
</evidence>
<evidence type="ECO:0000256" key="4">
    <source>
        <dbReference type="ARBA" id="ARBA00022723"/>
    </source>
</evidence>
<sequence>MTVNHPRSGAPCKISPRGASMVMRKVRDQPRTTRQDLVNDLKRAGTTVSKKTISNTLRRHGLKSCSARKVPLLKPAHVQARLKFANDHLDDPEEEWEKVMWSDETKIELFGLNFTRRVWRKKKDEYNPKNTIPTVKHGGGNIILWGCFSAKGTGRLHRIEGRMDGAMYREILANNLLPSVRALKMGRGWVFQHDNDPKHTAMATKEWLPEENESAKKEVWCLTRVGKDLDWLRLFENTEVTIGRGFNVTHQLVSPSCPLMISRLHCMLKQRDDGQWTVTDKKSLNGVWVNGERIPVDKAHLLRLGDAIKLGVPIVGTKVEYEYILVRQRLEDIKPYLVKGPSEVACATSRTKKTKRKCNSDELEPSTSSKSKLYRHSATDKSQGQPCPTDEPRDRPGNRVREEAGPSMWQHRRLDSPPEGPSRPSRDLSSLQMYSQNMLVLREQMDVTQRRVEALEGEGGRQQDDPHREEQVRELRSQLELLRGQLHRMEMLERSISKTENRLEVQKTQHEEEGLKKQLEEALQEQRKVIEELALSRQGFEDVLKAKDKELEVTKEEKERARTQKEEVVTQMTEVLENELQCIICSELFMRAVTLNCAHSFCLHCISEWRKRKDECPICRQAILSQTHSLVLDNCIDRMVEQLSPDMKQRRLALIAERKGESPAGGGDGDQQQQQ</sequence>
<keyword evidence="18" id="KW-1185">Reference proteome</keyword>
<dbReference type="SUPFAM" id="SSF57850">
    <property type="entry name" value="RING/U-box"/>
    <property type="match status" value="1"/>
</dbReference>
<feature type="domain" description="RING-type" evidence="16">
    <location>
        <begin position="582"/>
        <end position="620"/>
    </location>
</feature>
<dbReference type="SMART" id="SM00184">
    <property type="entry name" value="RING"/>
    <property type="match status" value="1"/>
</dbReference>
<comment type="pathway">
    <text evidence="12">Protein modification; protein ubiquitination.</text>
</comment>
<keyword evidence="11 12" id="KW-0539">Nucleus</keyword>
<evidence type="ECO:0000256" key="6">
    <source>
        <dbReference type="ARBA" id="ARBA00022771"/>
    </source>
</evidence>
<reference evidence="17 18" key="1">
    <citation type="submission" date="2021-04" db="EMBL/GenBank/DDBJ databases">
        <authorList>
            <person name="De Guttry C."/>
            <person name="Zahm M."/>
            <person name="Klopp C."/>
            <person name="Cabau C."/>
            <person name="Louis A."/>
            <person name="Berthelot C."/>
            <person name="Parey E."/>
            <person name="Roest Crollius H."/>
            <person name="Montfort J."/>
            <person name="Robinson-Rechavi M."/>
            <person name="Bucao C."/>
            <person name="Bouchez O."/>
            <person name="Gislard M."/>
            <person name="Lluch J."/>
            <person name="Milhes M."/>
            <person name="Lampietro C."/>
            <person name="Lopez Roques C."/>
            <person name="Donnadieu C."/>
            <person name="Braasch I."/>
            <person name="Desvignes T."/>
            <person name="Postlethwait J."/>
            <person name="Bobe J."/>
            <person name="Wedekind C."/>
            <person name="Guiguen Y."/>
        </authorList>
    </citation>
    <scope>NUCLEOTIDE SEQUENCE [LARGE SCALE GENOMIC DNA]</scope>
    <source>
        <strain evidence="17">Cs_M1</strain>
        <tissue evidence="17">Blood</tissue>
    </source>
</reference>
<proteinExistence type="inferred from homology"/>
<dbReference type="GO" id="GO:0005634">
    <property type="term" value="C:nucleus"/>
    <property type="evidence" value="ECO:0007669"/>
    <property type="project" value="UniProtKB-UniRule"/>
</dbReference>
<dbReference type="GO" id="GO:0005829">
    <property type="term" value="C:cytosol"/>
    <property type="evidence" value="ECO:0007669"/>
    <property type="project" value="TreeGrafter"/>
</dbReference>
<evidence type="ECO:0000256" key="7">
    <source>
        <dbReference type="ARBA" id="ARBA00022786"/>
    </source>
</evidence>
<dbReference type="InterPro" id="IPR002492">
    <property type="entry name" value="Transposase_Tc1-like"/>
</dbReference>
<dbReference type="GO" id="GO:0042393">
    <property type="term" value="F:histone binding"/>
    <property type="evidence" value="ECO:0007669"/>
    <property type="project" value="UniProtKB-UniRule"/>
</dbReference>
<evidence type="ECO:0000256" key="8">
    <source>
        <dbReference type="ARBA" id="ARBA00022833"/>
    </source>
</evidence>
<dbReference type="GO" id="GO:0015074">
    <property type="term" value="P:DNA integration"/>
    <property type="evidence" value="ECO:0007669"/>
    <property type="project" value="InterPro"/>
</dbReference>
<comment type="similarity">
    <text evidence="1">Belongs to the CHFR family.</text>
</comment>
<comment type="caution">
    <text evidence="17">The sequence shown here is derived from an EMBL/GenBank/DDBJ whole genome shotgun (WGS) entry which is preliminary data.</text>
</comment>
<dbReference type="GO" id="GO:0043130">
    <property type="term" value="F:ubiquitin binding"/>
    <property type="evidence" value="ECO:0007669"/>
    <property type="project" value="UniProtKB-UniRule"/>
</dbReference>
<dbReference type="GO" id="GO:0006511">
    <property type="term" value="P:ubiquitin-dependent protein catabolic process"/>
    <property type="evidence" value="ECO:0007669"/>
    <property type="project" value="TreeGrafter"/>
</dbReference>
<dbReference type="Pfam" id="PF13920">
    <property type="entry name" value="zf-C3HC4_3"/>
    <property type="match status" value="1"/>
</dbReference>
<feature type="region of interest" description="Disordered" evidence="14">
    <location>
        <begin position="345"/>
        <end position="428"/>
    </location>
</feature>
<keyword evidence="13" id="KW-0175">Coiled coil</keyword>
<dbReference type="GO" id="GO:0061630">
    <property type="term" value="F:ubiquitin protein ligase activity"/>
    <property type="evidence" value="ECO:0007669"/>
    <property type="project" value="UniProtKB-EC"/>
</dbReference>
<dbReference type="FunFam" id="2.60.200.20:FF:000015">
    <property type="entry name" value="E3 ubiquitin-protein ligase RNF8"/>
    <property type="match status" value="1"/>
</dbReference>
<comment type="catalytic activity">
    <reaction evidence="12">
        <text>S-ubiquitinyl-[E2 ubiquitin-conjugating enzyme]-L-cysteine + [acceptor protein]-L-lysine = [E2 ubiquitin-conjugating enzyme]-L-cysteine + N(6)-ubiquitinyl-[acceptor protein]-L-lysine.</text>
        <dbReference type="EC" id="2.3.2.27"/>
    </reaction>
</comment>
<evidence type="ECO:0000256" key="5">
    <source>
        <dbReference type="ARBA" id="ARBA00022763"/>
    </source>
</evidence>
<dbReference type="GO" id="GO:0008270">
    <property type="term" value="F:zinc ion binding"/>
    <property type="evidence" value="ECO:0007669"/>
    <property type="project" value="UniProtKB-KW"/>
</dbReference>
<dbReference type="InterPro" id="IPR036397">
    <property type="entry name" value="RNaseH_sf"/>
</dbReference>
<evidence type="ECO:0000256" key="2">
    <source>
        <dbReference type="ARBA" id="ARBA00017908"/>
    </source>
</evidence>
<dbReference type="GO" id="GO:0003682">
    <property type="term" value="F:chromatin binding"/>
    <property type="evidence" value="ECO:0007669"/>
    <property type="project" value="UniProtKB-UniRule"/>
</dbReference>
<evidence type="ECO:0000313" key="18">
    <source>
        <dbReference type="Proteomes" id="UP001356427"/>
    </source>
</evidence>
<keyword evidence="3 12" id="KW-0808">Transferase</keyword>
<dbReference type="PROSITE" id="PS00518">
    <property type="entry name" value="ZF_RING_1"/>
    <property type="match status" value="1"/>
</dbReference>
<dbReference type="InterPro" id="IPR001841">
    <property type="entry name" value="Znf_RING"/>
</dbReference>
<keyword evidence="4 12" id="KW-0479">Metal-binding</keyword>
<evidence type="ECO:0000256" key="14">
    <source>
        <dbReference type="SAM" id="MobiDB-lite"/>
    </source>
</evidence>
<dbReference type="GO" id="GO:0010212">
    <property type="term" value="P:response to ionizing radiation"/>
    <property type="evidence" value="ECO:0007669"/>
    <property type="project" value="UniProtKB-UniRule"/>
</dbReference>
<name>A0AAN8QFV1_9TELE</name>
<dbReference type="GO" id="GO:0000151">
    <property type="term" value="C:ubiquitin ligase complex"/>
    <property type="evidence" value="ECO:0007669"/>
    <property type="project" value="UniProtKB-UniRule"/>
</dbReference>
<keyword evidence="7 12" id="KW-0833">Ubl conjugation pathway</keyword>
<evidence type="ECO:0000256" key="3">
    <source>
        <dbReference type="ARBA" id="ARBA00022679"/>
    </source>
</evidence>
<dbReference type="Proteomes" id="UP001356427">
    <property type="component" value="Unassembled WGS sequence"/>
</dbReference>
<dbReference type="InterPro" id="IPR000253">
    <property type="entry name" value="FHA_dom"/>
</dbReference>
<dbReference type="SMART" id="SM00240">
    <property type="entry name" value="FHA"/>
    <property type="match status" value="1"/>
</dbReference>
<keyword evidence="10 12" id="KW-0234">DNA repair</keyword>
<dbReference type="Gene3D" id="1.20.5.170">
    <property type="match status" value="1"/>
</dbReference>
<evidence type="ECO:0000259" key="15">
    <source>
        <dbReference type="PROSITE" id="PS50006"/>
    </source>
</evidence>
<dbReference type="EMBL" id="JAGTTL010000034">
    <property type="protein sequence ID" value="KAK6295023.1"/>
    <property type="molecule type" value="Genomic_DNA"/>
</dbReference>
<dbReference type="PROSITE" id="PS50006">
    <property type="entry name" value="FHA_DOMAIN"/>
    <property type="match status" value="1"/>
</dbReference>
<feature type="compositionally biased region" description="Basic and acidic residues" evidence="14">
    <location>
        <begin position="390"/>
        <end position="404"/>
    </location>
</feature>
<dbReference type="Gene3D" id="3.30.420.10">
    <property type="entry name" value="Ribonuclease H-like superfamily/Ribonuclease H"/>
    <property type="match status" value="1"/>
</dbReference>
<dbReference type="InterPro" id="IPR008984">
    <property type="entry name" value="SMAD_FHA_dom_sf"/>
</dbReference>
<dbReference type="Pfam" id="PF01498">
    <property type="entry name" value="HTH_Tnp_Tc3_2"/>
    <property type="match status" value="1"/>
</dbReference>
<protein>
    <recommendedName>
        <fullName evidence="2">E3 ubiquitin-protein ligase CHFR</fullName>
    </recommendedName>
</protein>
<dbReference type="InterPro" id="IPR013083">
    <property type="entry name" value="Znf_RING/FYVE/PHD"/>
</dbReference>
<dbReference type="GO" id="GO:0006313">
    <property type="term" value="P:DNA transposition"/>
    <property type="evidence" value="ECO:0007669"/>
    <property type="project" value="InterPro"/>
</dbReference>
<feature type="coiled-coil region" evidence="13">
    <location>
        <begin position="438"/>
        <end position="571"/>
    </location>
</feature>
<dbReference type="GO" id="GO:0070936">
    <property type="term" value="P:protein K48-linked ubiquitination"/>
    <property type="evidence" value="ECO:0007669"/>
    <property type="project" value="TreeGrafter"/>
</dbReference>
<evidence type="ECO:0000259" key="16">
    <source>
        <dbReference type="PROSITE" id="PS50089"/>
    </source>
</evidence>
<feature type="region of interest" description="Disordered" evidence="14">
    <location>
        <begin position="655"/>
        <end position="675"/>
    </location>
</feature>
<dbReference type="GO" id="GO:0035861">
    <property type="term" value="C:site of double-strand break"/>
    <property type="evidence" value="ECO:0007669"/>
    <property type="project" value="TreeGrafter"/>
</dbReference>
<dbReference type="GO" id="GO:0006302">
    <property type="term" value="P:double-strand break repair"/>
    <property type="evidence" value="ECO:0007669"/>
    <property type="project" value="UniProtKB-UniRule"/>
</dbReference>
<keyword evidence="9 12" id="KW-0156">Chromatin regulator</keyword>
<dbReference type="Gene3D" id="2.60.200.20">
    <property type="match status" value="1"/>
</dbReference>
<dbReference type="CDD" id="cd16535">
    <property type="entry name" value="RING-HC_RNF8"/>
    <property type="match status" value="1"/>
</dbReference>
<dbReference type="PANTHER" id="PTHR15067:SF4">
    <property type="entry name" value="E3 UBIQUITIN-PROTEIN LIGASE RNF8"/>
    <property type="match status" value="1"/>
</dbReference>
<dbReference type="GO" id="GO:0006325">
    <property type="term" value="P:chromatin organization"/>
    <property type="evidence" value="ECO:0007669"/>
    <property type="project" value="UniProtKB-KW"/>
</dbReference>
<evidence type="ECO:0000256" key="13">
    <source>
        <dbReference type="SAM" id="Coils"/>
    </source>
</evidence>
<dbReference type="GO" id="GO:0045739">
    <property type="term" value="P:positive regulation of DNA repair"/>
    <property type="evidence" value="ECO:0007669"/>
    <property type="project" value="UniProtKB-UniRule"/>
</dbReference>
<dbReference type="Pfam" id="PF00498">
    <property type="entry name" value="FHA"/>
    <property type="match status" value="1"/>
</dbReference>
<dbReference type="GO" id="GO:0003677">
    <property type="term" value="F:DNA binding"/>
    <property type="evidence" value="ECO:0007669"/>
    <property type="project" value="InterPro"/>
</dbReference>
<dbReference type="SUPFAM" id="SSF49879">
    <property type="entry name" value="SMAD/FHA domain"/>
    <property type="match status" value="1"/>
</dbReference>
<dbReference type="InterPro" id="IPR017907">
    <property type="entry name" value="Znf_RING_CS"/>
</dbReference>
<evidence type="ECO:0000256" key="11">
    <source>
        <dbReference type="ARBA" id="ARBA00023242"/>
    </source>
</evidence>
<feature type="domain" description="FHA" evidence="15">
    <location>
        <begin position="240"/>
        <end position="294"/>
    </location>
</feature>
<evidence type="ECO:0000256" key="9">
    <source>
        <dbReference type="ARBA" id="ARBA00022853"/>
    </source>
</evidence>
<gene>
    <name evidence="12" type="primary">RNF8</name>
    <name evidence="17" type="ORF">J4Q44_G00342490</name>
</gene>
<keyword evidence="8 12" id="KW-0862">Zinc</keyword>
<dbReference type="AlphaFoldDB" id="A0AAN8QFV1"/>
<dbReference type="PANTHER" id="PTHR15067">
    <property type="entry name" value="E3 UBIQUITIN-PROTEIN LIGASE RNF8"/>
    <property type="match status" value="1"/>
</dbReference>
<dbReference type="Gene3D" id="3.30.40.10">
    <property type="entry name" value="Zinc/RING finger domain, C3HC4 (zinc finger)"/>
    <property type="match status" value="1"/>
</dbReference>
<accession>A0AAN8QFV1</accession>
<organism evidence="17 18">
    <name type="scientific">Coregonus suidteri</name>
    <dbReference type="NCBI Taxonomy" id="861788"/>
    <lineage>
        <taxon>Eukaryota</taxon>
        <taxon>Metazoa</taxon>
        <taxon>Chordata</taxon>
        <taxon>Craniata</taxon>
        <taxon>Vertebrata</taxon>
        <taxon>Euteleostomi</taxon>
        <taxon>Actinopterygii</taxon>
        <taxon>Neopterygii</taxon>
        <taxon>Teleostei</taxon>
        <taxon>Protacanthopterygii</taxon>
        <taxon>Salmoniformes</taxon>
        <taxon>Salmonidae</taxon>
        <taxon>Coregoninae</taxon>
        <taxon>Coregonus</taxon>
    </lineage>
</organism>
<evidence type="ECO:0000256" key="12">
    <source>
        <dbReference type="HAMAP-Rule" id="MF_03067"/>
    </source>
</evidence>
<keyword evidence="5 12" id="KW-0227">DNA damage</keyword>
<evidence type="ECO:0000256" key="1">
    <source>
        <dbReference type="ARBA" id="ARBA00005797"/>
    </source>
</evidence>
<dbReference type="HAMAP" id="MF_03067">
    <property type="entry name" value="RNF8"/>
    <property type="match status" value="1"/>
</dbReference>
<evidence type="ECO:0000313" key="17">
    <source>
        <dbReference type="EMBL" id="KAK6295023.1"/>
    </source>
</evidence>
<comment type="similarity">
    <text evidence="12">Belongs to the RNF8 family.</text>
</comment>
<dbReference type="CDD" id="cd22663">
    <property type="entry name" value="FHA_RNF8"/>
    <property type="match status" value="1"/>
</dbReference>
<dbReference type="InterPro" id="IPR017335">
    <property type="entry name" value="RNF8"/>
</dbReference>
<keyword evidence="6 12" id="KW-0863">Zinc-finger</keyword>
<dbReference type="PROSITE" id="PS50089">
    <property type="entry name" value="ZF_RING_2"/>
    <property type="match status" value="1"/>
</dbReference>